<protein>
    <submittedName>
        <fullName evidence="1">Uncharacterized protein</fullName>
    </submittedName>
</protein>
<gene>
    <name evidence="1" type="ORF">PoB_006875000</name>
</gene>
<proteinExistence type="predicted"/>
<dbReference type="Proteomes" id="UP000735302">
    <property type="component" value="Unassembled WGS sequence"/>
</dbReference>
<sequence length="56" mass="6297">MSCSDKVGSQPKAGEIFMEEDRARKVRLVCTMSCSNKVGSQLNIGEIFMEEDRARK</sequence>
<organism evidence="1 2">
    <name type="scientific">Plakobranchus ocellatus</name>
    <dbReference type="NCBI Taxonomy" id="259542"/>
    <lineage>
        <taxon>Eukaryota</taxon>
        <taxon>Metazoa</taxon>
        <taxon>Spiralia</taxon>
        <taxon>Lophotrochozoa</taxon>
        <taxon>Mollusca</taxon>
        <taxon>Gastropoda</taxon>
        <taxon>Heterobranchia</taxon>
        <taxon>Euthyneura</taxon>
        <taxon>Panpulmonata</taxon>
        <taxon>Sacoglossa</taxon>
        <taxon>Placobranchoidea</taxon>
        <taxon>Plakobranchidae</taxon>
        <taxon>Plakobranchus</taxon>
    </lineage>
</organism>
<reference evidence="1 2" key="1">
    <citation type="journal article" date="2021" name="Elife">
        <title>Chloroplast acquisition without the gene transfer in kleptoplastic sea slugs, Plakobranchus ocellatus.</title>
        <authorList>
            <person name="Maeda T."/>
            <person name="Takahashi S."/>
            <person name="Yoshida T."/>
            <person name="Shimamura S."/>
            <person name="Takaki Y."/>
            <person name="Nagai Y."/>
            <person name="Toyoda A."/>
            <person name="Suzuki Y."/>
            <person name="Arimoto A."/>
            <person name="Ishii H."/>
            <person name="Satoh N."/>
            <person name="Nishiyama T."/>
            <person name="Hasebe M."/>
            <person name="Maruyama T."/>
            <person name="Minagawa J."/>
            <person name="Obokata J."/>
            <person name="Shigenobu S."/>
        </authorList>
    </citation>
    <scope>NUCLEOTIDE SEQUENCE [LARGE SCALE GENOMIC DNA]</scope>
</reference>
<accession>A0AAV4DDY5</accession>
<comment type="caution">
    <text evidence="1">The sequence shown here is derived from an EMBL/GenBank/DDBJ whole genome shotgun (WGS) entry which is preliminary data.</text>
</comment>
<dbReference type="EMBL" id="BLXT01007771">
    <property type="protein sequence ID" value="GFO42245.1"/>
    <property type="molecule type" value="Genomic_DNA"/>
</dbReference>
<keyword evidence="2" id="KW-1185">Reference proteome</keyword>
<evidence type="ECO:0000313" key="2">
    <source>
        <dbReference type="Proteomes" id="UP000735302"/>
    </source>
</evidence>
<name>A0AAV4DDY5_9GAST</name>
<evidence type="ECO:0000313" key="1">
    <source>
        <dbReference type="EMBL" id="GFO42245.1"/>
    </source>
</evidence>
<feature type="non-terminal residue" evidence="1">
    <location>
        <position position="56"/>
    </location>
</feature>
<dbReference type="AlphaFoldDB" id="A0AAV4DDY5"/>